<gene>
    <name evidence="2" type="ORF">SAMN05444274_106243</name>
</gene>
<organism evidence="2 3">
    <name type="scientific">Mariniphaga anaerophila</name>
    <dbReference type="NCBI Taxonomy" id="1484053"/>
    <lineage>
        <taxon>Bacteria</taxon>
        <taxon>Pseudomonadati</taxon>
        <taxon>Bacteroidota</taxon>
        <taxon>Bacteroidia</taxon>
        <taxon>Marinilabiliales</taxon>
        <taxon>Prolixibacteraceae</taxon>
        <taxon>Mariniphaga</taxon>
    </lineage>
</organism>
<keyword evidence="3" id="KW-1185">Reference proteome</keyword>
<dbReference type="STRING" id="1484053.SAMN05444274_106243"/>
<evidence type="ECO:0000259" key="1">
    <source>
        <dbReference type="Pfam" id="PF01937"/>
    </source>
</evidence>
<proteinExistence type="predicted"/>
<dbReference type="Gene3D" id="1.10.285.20">
    <property type="entry name" value="Uncharacterised protein PF01937, DUF89, domain 2"/>
    <property type="match status" value="1"/>
</dbReference>
<name>A0A1M5CS82_9BACT</name>
<dbReference type="RefSeq" id="WP_073002506.1">
    <property type="nucleotide sequence ID" value="NZ_FQUM01000006.1"/>
</dbReference>
<feature type="domain" description="Damage-control phosphatase ARMT1-like metal-binding" evidence="1">
    <location>
        <begin position="2"/>
        <end position="276"/>
    </location>
</feature>
<reference evidence="2 3" key="1">
    <citation type="submission" date="2016-11" db="EMBL/GenBank/DDBJ databases">
        <authorList>
            <person name="Jaros S."/>
            <person name="Januszkiewicz K."/>
            <person name="Wedrychowicz H."/>
        </authorList>
    </citation>
    <scope>NUCLEOTIDE SEQUENCE [LARGE SCALE GENOMIC DNA]</scope>
    <source>
        <strain evidence="2 3">DSM 26910</strain>
    </source>
</reference>
<dbReference type="Gene3D" id="3.40.50.10880">
    <property type="entry name" value="Uncharacterised protein PF01937, DUF89, domain 3"/>
    <property type="match status" value="1"/>
</dbReference>
<dbReference type="InterPro" id="IPR014444">
    <property type="entry name" value="PH1575-like"/>
</dbReference>
<dbReference type="AlphaFoldDB" id="A0A1M5CS82"/>
<evidence type="ECO:0000313" key="2">
    <source>
        <dbReference type="EMBL" id="SHF57599.1"/>
    </source>
</evidence>
<protein>
    <recommendedName>
        <fullName evidence="1">Damage-control phosphatase ARMT1-like metal-binding domain-containing protein</fullName>
    </recommendedName>
</protein>
<dbReference type="SUPFAM" id="SSF111321">
    <property type="entry name" value="AF1104-like"/>
    <property type="match status" value="1"/>
</dbReference>
<dbReference type="EMBL" id="FQUM01000006">
    <property type="protein sequence ID" value="SHF57599.1"/>
    <property type="molecule type" value="Genomic_DNA"/>
</dbReference>
<dbReference type="Proteomes" id="UP000184164">
    <property type="component" value="Unassembled WGS sequence"/>
</dbReference>
<evidence type="ECO:0000313" key="3">
    <source>
        <dbReference type="Proteomes" id="UP000184164"/>
    </source>
</evidence>
<dbReference type="OrthoDB" id="9796465at2"/>
<dbReference type="PIRSF" id="PIRSF006593">
    <property type="entry name" value="UCP006593"/>
    <property type="match status" value="1"/>
</dbReference>
<accession>A0A1M5CS82</accession>
<dbReference type="Pfam" id="PF01937">
    <property type="entry name" value="ARMT1-like_dom"/>
    <property type="match status" value="1"/>
</dbReference>
<sequence length="285" mass="32514">MSYECLICQIKSLQQRLDKYEIPEEKRDRIVSDVLKKIAAIDLEKSYSPENTRNILAKLKEHSTVEDPYREEKENANHQLLSRYNEFRELVNKSSDRFDTALRLAVAGNIIDFGPGNHFDLEETIKKALTSDIAVNDSKELREEIKKAKTILYLADNCGEVVLDKLFLETIAHPNVWYAVRNEPVLNDVTEKEARAVGIDQFAKIIPNGYDAPSTLLHKVSSQFLELYNNADLIISKGMGNFEGLMHENNPRLFFLFMVKCPVISRKVGAAKGELVVKRSKKLTL</sequence>
<dbReference type="InterPro" id="IPR036075">
    <property type="entry name" value="ARMT-1-like_metal-bd_sf"/>
</dbReference>
<dbReference type="InterPro" id="IPR002791">
    <property type="entry name" value="ARMT1-like_metal-bd"/>
</dbReference>